<feature type="domain" description="Glycosyl hydrolase family 32 C-terminal" evidence="7">
    <location>
        <begin position="362"/>
        <end position="490"/>
    </location>
</feature>
<feature type="domain" description="Glycosyl hydrolase family 32 N-terminal" evidence="6">
    <location>
        <begin position="38"/>
        <end position="338"/>
    </location>
</feature>
<dbReference type="InterPro" id="IPR001362">
    <property type="entry name" value="Glyco_hydro_32"/>
</dbReference>
<dbReference type="PROSITE" id="PS00609">
    <property type="entry name" value="GLYCOSYL_HYDROL_F32"/>
    <property type="match status" value="1"/>
</dbReference>
<dbReference type="SMART" id="SM00640">
    <property type="entry name" value="Glyco_32"/>
    <property type="match status" value="1"/>
</dbReference>
<keyword evidence="9" id="KW-1185">Reference proteome</keyword>
<comment type="similarity">
    <text evidence="1 4">Belongs to the glycosyl hydrolase 32 family.</text>
</comment>
<dbReference type="SUPFAM" id="SSF75005">
    <property type="entry name" value="Arabinanase/levansucrase/invertase"/>
    <property type="match status" value="1"/>
</dbReference>
<sequence length="506" mass="56220">MKKSFLLALSLSLVAQLSQAQTAAPLPPATPQYRPSYHFSPAKMWMNDPNGMVYYKGTYHLFFQHYPEAMVWGPMHWGHATSKDLVHWQEQPIALFPDKLGWIFSGSAVIDENNTAGFGKNAMVAIFTHHNDPEEKKKTNKHQYQSLAYSLDEGQTWTKYAGNPVLPNPGIQDFRDPKVSWNTVAKKWIMTLATKDRITFYSSPNLKNWTKESEFGEKLGAHGGVWECPDLFPLTLDGKQQWVLLVSINPGGPNGGSATQYFIGQFDGKKFTPASTQTRWVDYGKDNYAGVTYAGTGPRRIFQGWMSNWEYANQVPTSPWRNAMTVPRELALRKVGQEVFLTSQPVKEVAQLMQPGGVTLQNLTVSKELDLSGKLSGLGDKFQLKLSTRQLTDFALVLANTKGEELVIGYDKKANEYYVDRSKAGLAGFSSTFAGRHPGPRRATTPAADLTLLVDASSVEVFADNGLTALTELFFPTQTLSSIKIKSEAGLVISELSYIRLAPDAK</sequence>
<dbReference type="EMBL" id="JAJADR010000002">
    <property type="protein sequence ID" value="MCB2407855.1"/>
    <property type="molecule type" value="Genomic_DNA"/>
</dbReference>
<proteinExistence type="inferred from homology"/>
<dbReference type="Proteomes" id="UP001165296">
    <property type="component" value="Unassembled WGS sequence"/>
</dbReference>
<dbReference type="Pfam" id="PF08244">
    <property type="entry name" value="Glyco_hydro_32C"/>
    <property type="match status" value="1"/>
</dbReference>
<evidence type="ECO:0000313" key="8">
    <source>
        <dbReference type="EMBL" id="MCB2407855.1"/>
    </source>
</evidence>
<reference evidence="8" key="1">
    <citation type="submission" date="2021-10" db="EMBL/GenBank/DDBJ databases">
        <authorList>
            <person name="Dean J.D."/>
            <person name="Kim M.K."/>
            <person name="Newey C.N."/>
            <person name="Stoker T.S."/>
            <person name="Thompson D.W."/>
            <person name="Grose J.H."/>
        </authorList>
    </citation>
    <scope>NUCLEOTIDE SEQUENCE</scope>
    <source>
        <strain evidence="8">BT178</strain>
    </source>
</reference>
<dbReference type="PANTHER" id="PTHR42800:SF1">
    <property type="entry name" value="EXOINULINASE INUD (AFU_ORTHOLOGUE AFUA_5G00480)"/>
    <property type="match status" value="1"/>
</dbReference>
<dbReference type="CDD" id="cd18622">
    <property type="entry name" value="GH32_Inu-like"/>
    <property type="match status" value="1"/>
</dbReference>
<keyword evidence="2 4" id="KW-0378">Hydrolase</keyword>
<dbReference type="InterPro" id="IPR013320">
    <property type="entry name" value="ConA-like_dom_sf"/>
</dbReference>
<dbReference type="PANTHER" id="PTHR42800">
    <property type="entry name" value="EXOINULINASE INUD (AFU_ORTHOLOGUE AFUA_5G00480)"/>
    <property type="match status" value="1"/>
</dbReference>
<accession>A0ABS8ANU4</accession>
<evidence type="ECO:0000256" key="5">
    <source>
        <dbReference type="SAM" id="SignalP"/>
    </source>
</evidence>
<organism evidence="8 9">
    <name type="scientific">Hymenobacter lucidus</name>
    <dbReference type="NCBI Taxonomy" id="2880930"/>
    <lineage>
        <taxon>Bacteria</taxon>
        <taxon>Pseudomonadati</taxon>
        <taxon>Bacteroidota</taxon>
        <taxon>Cytophagia</taxon>
        <taxon>Cytophagales</taxon>
        <taxon>Hymenobacteraceae</taxon>
        <taxon>Hymenobacter</taxon>
    </lineage>
</organism>
<dbReference type="SUPFAM" id="SSF49899">
    <property type="entry name" value="Concanavalin A-like lectins/glucanases"/>
    <property type="match status" value="1"/>
</dbReference>
<feature type="chain" id="PRO_5047134442" evidence="5">
    <location>
        <begin position="21"/>
        <end position="506"/>
    </location>
</feature>
<gene>
    <name evidence="8" type="ORF">LGH74_07695</name>
</gene>
<comment type="caution">
    <text evidence="8">The sequence shown here is derived from an EMBL/GenBank/DDBJ whole genome shotgun (WGS) entry which is preliminary data.</text>
</comment>
<dbReference type="InterPro" id="IPR018053">
    <property type="entry name" value="Glyco_hydro_32_AS"/>
</dbReference>
<dbReference type="RefSeq" id="WP_226174161.1">
    <property type="nucleotide sequence ID" value="NZ_JAJADR010000002.1"/>
</dbReference>
<dbReference type="Gene3D" id="2.60.120.560">
    <property type="entry name" value="Exo-inulinase, domain 1"/>
    <property type="match status" value="1"/>
</dbReference>
<keyword evidence="5" id="KW-0732">Signal</keyword>
<dbReference type="Gene3D" id="2.115.10.20">
    <property type="entry name" value="Glycosyl hydrolase domain, family 43"/>
    <property type="match status" value="1"/>
</dbReference>
<evidence type="ECO:0000313" key="9">
    <source>
        <dbReference type="Proteomes" id="UP001165296"/>
    </source>
</evidence>
<protein>
    <submittedName>
        <fullName evidence="8">Glycoside hydrolase family 32 protein</fullName>
    </submittedName>
</protein>
<dbReference type="InterPro" id="IPR013189">
    <property type="entry name" value="Glyco_hydro_32_C"/>
</dbReference>
<dbReference type="InterPro" id="IPR023296">
    <property type="entry name" value="Glyco_hydro_beta-prop_sf"/>
</dbReference>
<dbReference type="InterPro" id="IPR013148">
    <property type="entry name" value="Glyco_hydro_32_N"/>
</dbReference>
<evidence type="ECO:0000256" key="2">
    <source>
        <dbReference type="ARBA" id="ARBA00022801"/>
    </source>
</evidence>
<keyword evidence="3 4" id="KW-0326">Glycosidase</keyword>
<evidence type="ECO:0000256" key="4">
    <source>
        <dbReference type="RuleBase" id="RU362110"/>
    </source>
</evidence>
<dbReference type="Pfam" id="PF00251">
    <property type="entry name" value="Glyco_hydro_32N"/>
    <property type="match status" value="1"/>
</dbReference>
<name>A0ABS8ANU4_9BACT</name>
<evidence type="ECO:0000259" key="7">
    <source>
        <dbReference type="Pfam" id="PF08244"/>
    </source>
</evidence>
<feature type="signal peptide" evidence="5">
    <location>
        <begin position="1"/>
        <end position="20"/>
    </location>
</feature>
<evidence type="ECO:0000256" key="1">
    <source>
        <dbReference type="ARBA" id="ARBA00009902"/>
    </source>
</evidence>
<evidence type="ECO:0000259" key="6">
    <source>
        <dbReference type="Pfam" id="PF00251"/>
    </source>
</evidence>
<evidence type="ECO:0000256" key="3">
    <source>
        <dbReference type="ARBA" id="ARBA00023295"/>
    </source>
</evidence>
<dbReference type="GO" id="GO:0016787">
    <property type="term" value="F:hydrolase activity"/>
    <property type="evidence" value="ECO:0007669"/>
    <property type="project" value="UniProtKB-KW"/>
</dbReference>